<dbReference type="Proteomes" id="UP000246427">
    <property type="component" value="Segment"/>
</dbReference>
<protein>
    <submittedName>
        <fullName evidence="2">Tail fiber family protein</fullName>
    </submittedName>
</protein>
<evidence type="ECO:0000313" key="2">
    <source>
        <dbReference type="EMBL" id="AWN07084.1"/>
    </source>
</evidence>
<accession>A0A2U8USG2</accession>
<keyword evidence="3" id="KW-1185">Reference proteome</keyword>
<organism evidence="2 3">
    <name type="scientific">Klebsiella phage KP32_isolate 192</name>
    <dbReference type="NCBI Taxonomy" id="2790304"/>
    <lineage>
        <taxon>Viruses</taxon>
        <taxon>Duplodnaviria</taxon>
        <taxon>Heunggongvirae</taxon>
        <taxon>Uroviricota</taxon>
        <taxon>Caudoviricetes</taxon>
        <taxon>Autographivirales</taxon>
        <taxon>Autotranscriptaviridae</taxon>
        <taxon>Studiervirinae</taxon>
        <taxon>Przondovirus</taxon>
        <taxon>Przondovirus KP32i192</taxon>
    </lineage>
</organism>
<dbReference type="GeneID" id="77057430"/>
<dbReference type="EMBL" id="MH172261">
    <property type="protein sequence ID" value="AWN07084.1"/>
    <property type="molecule type" value="Genomic_DNA"/>
</dbReference>
<feature type="region of interest" description="Disordered" evidence="1">
    <location>
        <begin position="1"/>
        <end position="24"/>
    </location>
</feature>
<dbReference type="Gene3D" id="2.60.120.260">
    <property type="entry name" value="Galactose-binding domain-like"/>
    <property type="match status" value="1"/>
</dbReference>
<evidence type="ECO:0000256" key="1">
    <source>
        <dbReference type="SAM" id="MobiDB-lite"/>
    </source>
</evidence>
<feature type="compositionally biased region" description="Polar residues" evidence="1">
    <location>
        <begin position="1"/>
        <end position="19"/>
    </location>
</feature>
<name>A0A2U8USG2_9CAUD</name>
<dbReference type="InterPro" id="IPR008979">
    <property type="entry name" value="Galactose-bd-like_sf"/>
</dbReference>
<reference evidence="2 3" key="1">
    <citation type="submission" date="2018-04" db="EMBL/GenBank/DDBJ databases">
        <title>Klebsiella phage.</title>
        <authorList>
            <person name="Kozlova Y.N."/>
            <person name="Morozova V.V."/>
            <person name="Tikunov A.Y."/>
            <person name="Klopotova M.R."/>
            <person name="Fofanov M.V."/>
            <person name="Tikunova N.V."/>
        </authorList>
    </citation>
    <scope>NUCLEOTIDE SEQUENCE [LARGE SCALE GENOMIC DNA]</scope>
    <source>
        <strain evidence="2">192</strain>
    </source>
</reference>
<dbReference type="KEGG" id="vg:77057430"/>
<dbReference type="SUPFAM" id="SSF49785">
    <property type="entry name" value="Galactose-binding domain-like"/>
    <property type="match status" value="1"/>
</dbReference>
<dbReference type="RefSeq" id="YP_009801343.1">
    <property type="nucleotide sequence ID" value="NC_047968.1"/>
</dbReference>
<sequence length="555" mass="59265">MRLLSTYWSPPSRTTTHPTASGRKLNHKENHMLDRLNQPKGSTIGVLKDGRTIQEAIDDLYVFKDSQGFINVDMQTGATLEEKLRNSFTIANTLLVGVRLTAGKVYPLTGTTPLEVNLAKFSLFTSGGRATIDASEFTGPTALWIHATGSYPTPMYRNTTNYMESIELVGGLKAGVDGWTWGNRGMTTGTEYNGQCIIRGCSVYKFDNCIKCTDSSWRYKVSDCMISTGITSVFNAPAGLIDSGESITFSDTQFSDSNGAKFIIACANFSVGMSGTSVLNTPVVISGNGASLLIDGMGNNENPGKSSWMRYVEVTGIGARFILQSSTLVCNGPSSQTRPLVLVGAKARAIFIAVKFPGNLYMFHVNNPEKVRTFCEGEGIVKTIACTYDIESGAGNIPVHRSLNRFYNNGFEQDLAGWALNVGGDPAQTATIVTDDTNSGGKAVKVASLDGKSVFLTQNVRVSSGEEFASFVAYKVNKAASGSTPGNLTVTFKSENGTTIGTGSTSNFSNTVGAWQQGGLFCRGVAPVGAVSAEISLRVRDGAEVILDDVIVNFL</sequence>
<evidence type="ECO:0000313" key="3">
    <source>
        <dbReference type="Proteomes" id="UP000246427"/>
    </source>
</evidence>
<proteinExistence type="predicted"/>